<name>A0A3S4A311_9MICO</name>
<comment type="subcellular location">
    <subcellularLocation>
        <location evidence="1">Cell inner membrane</location>
        <topology evidence="1">Multi-pass membrane protein</topology>
    </subcellularLocation>
    <subcellularLocation>
        <location evidence="8">Cell membrane</location>
        <topology evidence="8">Multi-pass membrane protein</topology>
    </subcellularLocation>
</comment>
<evidence type="ECO:0000313" key="10">
    <source>
        <dbReference type="EMBL" id="RWZ68621.1"/>
    </source>
</evidence>
<dbReference type="Proteomes" id="UP000288603">
    <property type="component" value="Unassembled WGS sequence"/>
</dbReference>
<dbReference type="PANTHER" id="PTHR43357:SF4">
    <property type="entry name" value="INNER MEMBRANE ABC TRANSPORTER PERMEASE PROTEIN YDCV"/>
    <property type="match status" value="1"/>
</dbReference>
<evidence type="ECO:0000256" key="7">
    <source>
        <dbReference type="ARBA" id="ARBA00023136"/>
    </source>
</evidence>
<keyword evidence="4" id="KW-0997">Cell inner membrane</keyword>
<keyword evidence="3" id="KW-1003">Cell membrane</keyword>
<evidence type="ECO:0000256" key="2">
    <source>
        <dbReference type="ARBA" id="ARBA00022448"/>
    </source>
</evidence>
<comment type="similarity">
    <text evidence="8">Belongs to the binding-protein-dependent transport system permease family.</text>
</comment>
<evidence type="ECO:0000256" key="5">
    <source>
        <dbReference type="ARBA" id="ARBA00022692"/>
    </source>
</evidence>
<dbReference type="PANTHER" id="PTHR43357">
    <property type="entry name" value="INNER MEMBRANE ABC TRANSPORTER PERMEASE PROTEIN YDCV"/>
    <property type="match status" value="1"/>
</dbReference>
<comment type="caution">
    <text evidence="10">The sequence shown here is derived from an EMBL/GenBank/DDBJ whole genome shotgun (WGS) entry which is preliminary data.</text>
</comment>
<feature type="domain" description="ABC transmembrane type-1" evidence="9">
    <location>
        <begin position="105"/>
        <end position="292"/>
    </location>
</feature>
<gene>
    <name evidence="10" type="ORF">ELQ92_05320</name>
</gene>
<evidence type="ECO:0000256" key="6">
    <source>
        <dbReference type="ARBA" id="ARBA00022989"/>
    </source>
</evidence>
<sequence length="311" mass="32606">MAVVNGSGVNQSGVSRAGANLSGANLSGANRSGVSGSGVSRSGIAPRPVTTWVILGVVGLVFLIPIVSMIEFTLRGADGGYDFRHWAALVDPANAGKYAPIWRGLQGSLVLSITTVAIVLFLLAPTMILVTLRFPALRRPLEFLCLLPLSIPAIVLVVGLSPIYLTIGRSVGTGVWTLAFAYGVTVLPYAYRAIQANLDAIDVRTLTEAARSLGAGWGSVLLKVLAPNLRVGLLSASLISVAVVLGEFTIASLLNRQNLQTALFIVNKQDPYVAVILALLALLFAFLLLLAIGRVGTAAALRRTTPKKDPT</sequence>
<keyword evidence="2 8" id="KW-0813">Transport</keyword>
<dbReference type="InterPro" id="IPR000515">
    <property type="entry name" value="MetI-like"/>
</dbReference>
<reference evidence="10 11" key="1">
    <citation type="submission" date="2018-12" db="EMBL/GenBank/DDBJ databases">
        <authorList>
            <person name="Li F."/>
        </authorList>
    </citation>
    <scope>NUCLEOTIDE SEQUENCE [LARGE SCALE GENOMIC DNA]</scope>
    <source>
        <strain evidence="10 11">8H24J-4-2</strain>
    </source>
</reference>
<keyword evidence="7 8" id="KW-0472">Membrane</keyword>
<feature type="transmembrane region" description="Helical" evidence="8">
    <location>
        <begin position="231"/>
        <end position="252"/>
    </location>
</feature>
<feature type="transmembrane region" description="Helical" evidence="8">
    <location>
        <begin position="173"/>
        <end position="191"/>
    </location>
</feature>
<feature type="transmembrane region" description="Helical" evidence="8">
    <location>
        <begin position="109"/>
        <end position="132"/>
    </location>
</feature>
<dbReference type="CDD" id="cd06261">
    <property type="entry name" value="TM_PBP2"/>
    <property type="match status" value="1"/>
</dbReference>
<dbReference type="Gene3D" id="1.10.3720.10">
    <property type="entry name" value="MetI-like"/>
    <property type="match status" value="1"/>
</dbReference>
<dbReference type="EMBL" id="RZNC01000001">
    <property type="protein sequence ID" value="RWZ68621.1"/>
    <property type="molecule type" value="Genomic_DNA"/>
</dbReference>
<dbReference type="OrthoDB" id="5622164at2"/>
<evidence type="ECO:0000259" key="9">
    <source>
        <dbReference type="PROSITE" id="PS50928"/>
    </source>
</evidence>
<dbReference type="GO" id="GO:0055085">
    <property type="term" value="P:transmembrane transport"/>
    <property type="evidence" value="ECO:0007669"/>
    <property type="project" value="InterPro"/>
</dbReference>
<accession>A0A3S4A311</accession>
<protein>
    <submittedName>
        <fullName evidence="10">ABC transporter permease subunit</fullName>
    </submittedName>
</protein>
<evidence type="ECO:0000256" key="1">
    <source>
        <dbReference type="ARBA" id="ARBA00004429"/>
    </source>
</evidence>
<feature type="transmembrane region" description="Helical" evidence="8">
    <location>
        <begin position="272"/>
        <end position="293"/>
    </location>
</feature>
<feature type="transmembrane region" description="Helical" evidence="8">
    <location>
        <begin position="49"/>
        <end position="70"/>
    </location>
</feature>
<dbReference type="InterPro" id="IPR035906">
    <property type="entry name" value="MetI-like_sf"/>
</dbReference>
<dbReference type="AlphaFoldDB" id="A0A3S4A311"/>
<evidence type="ECO:0000313" key="11">
    <source>
        <dbReference type="Proteomes" id="UP000288603"/>
    </source>
</evidence>
<dbReference type="Pfam" id="PF00528">
    <property type="entry name" value="BPD_transp_1"/>
    <property type="match status" value="1"/>
</dbReference>
<feature type="transmembrane region" description="Helical" evidence="8">
    <location>
        <begin position="144"/>
        <end position="167"/>
    </location>
</feature>
<proteinExistence type="inferred from homology"/>
<organism evidence="10 11">
    <name type="scientific">Labedella populi</name>
    <dbReference type="NCBI Taxonomy" id="2498850"/>
    <lineage>
        <taxon>Bacteria</taxon>
        <taxon>Bacillati</taxon>
        <taxon>Actinomycetota</taxon>
        <taxon>Actinomycetes</taxon>
        <taxon>Micrococcales</taxon>
        <taxon>Microbacteriaceae</taxon>
        <taxon>Labedella</taxon>
    </lineage>
</organism>
<keyword evidence="5 8" id="KW-0812">Transmembrane</keyword>
<dbReference type="SUPFAM" id="SSF161098">
    <property type="entry name" value="MetI-like"/>
    <property type="match status" value="1"/>
</dbReference>
<evidence type="ECO:0000256" key="4">
    <source>
        <dbReference type="ARBA" id="ARBA00022519"/>
    </source>
</evidence>
<evidence type="ECO:0000256" key="8">
    <source>
        <dbReference type="RuleBase" id="RU363032"/>
    </source>
</evidence>
<keyword evidence="11" id="KW-1185">Reference proteome</keyword>
<dbReference type="GO" id="GO:0005886">
    <property type="term" value="C:plasma membrane"/>
    <property type="evidence" value="ECO:0007669"/>
    <property type="project" value="UniProtKB-SubCell"/>
</dbReference>
<evidence type="ECO:0000256" key="3">
    <source>
        <dbReference type="ARBA" id="ARBA00022475"/>
    </source>
</evidence>
<keyword evidence="6 8" id="KW-1133">Transmembrane helix</keyword>
<dbReference type="PROSITE" id="PS50928">
    <property type="entry name" value="ABC_TM1"/>
    <property type="match status" value="1"/>
</dbReference>